<dbReference type="CDD" id="cd02947">
    <property type="entry name" value="TRX_family"/>
    <property type="match status" value="1"/>
</dbReference>
<evidence type="ECO:0000259" key="5">
    <source>
        <dbReference type="PROSITE" id="PS51352"/>
    </source>
</evidence>
<dbReference type="OrthoDB" id="10263751at2759"/>
<dbReference type="Proteomes" id="UP000016924">
    <property type="component" value="Unassembled WGS sequence"/>
</dbReference>
<dbReference type="PROSITE" id="PS50011">
    <property type="entry name" value="PROTEIN_KINASE_DOM"/>
    <property type="match status" value="1"/>
</dbReference>
<feature type="region of interest" description="Disordered" evidence="3">
    <location>
        <begin position="339"/>
        <end position="359"/>
    </location>
</feature>
<organism evidence="6 7">
    <name type="scientific">Coniosporium apollinis (strain CBS 100218)</name>
    <name type="common">Rock-inhabiting black yeast</name>
    <dbReference type="NCBI Taxonomy" id="1168221"/>
    <lineage>
        <taxon>Eukaryota</taxon>
        <taxon>Fungi</taxon>
        <taxon>Dikarya</taxon>
        <taxon>Ascomycota</taxon>
        <taxon>Pezizomycotina</taxon>
        <taxon>Dothideomycetes</taxon>
        <taxon>Dothideomycetes incertae sedis</taxon>
        <taxon>Coniosporium</taxon>
    </lineage>
</organism>
<dbReference type="EMBL" id="JH767557">
    <property type="protein sequence ID" value="EON61979.1"/>
    <property type="molecule type" value="Genomic_DNA"/>
</dbReference>
<dbReference type="AlphaFoldDB" id="R7YJJ2"/>
<dbReference type="Gene3D" id="1.10.510.10">
    <property type="entry name" value="Transferase(Phosphotransferase) domain 1"/>
    <property type="match status" value="1"/>
</dbReference>
<keyword evidence="7" id="KW-1185">Reference proteome</keyword>
<dbReference type="CDD" id="cd00180">
    <property type="entry name" value="PKc"/>
    <property type="match status" value="1"/>
</dbReference>
<dbReference type="GO" id="GO:0005524">
    <property type="term" value="F:ATP binding"/>
    <property type="evidence" value="ECO:0007669"/>
    <property type="project" value="InterPro"/>
</dbReference>
<dbReference type="InterPro" id="IPR013766">
    <property type="entry name" value="Thioredoxin_domain"/>
</dbReference>
<evidence type="ECO:0000256" key="2">
    <source>
        <dbReference type="ARBA" id="ARBA00023157"/>
    </source>
</evidence>
<dbReference type="SMART" id="SM00220">
    <property type="entry name" value="S_TKc"/>
    <property type="match status" value="1"/>
</dbReference>
<dbReference type="PROSITE" id="PS51352">
    <property type="entry name" value="THIOREDOXIN_2"/>
    <property type="match status" value="1"/>
</dbReference>
<dbReference type="GO" id="GO:0004672">
    <property type="term" value="F:protein kinase activity"/>
    <property type="evidence" value="ECO:0007669"/>
    <property type="project" value="InterPro"/>
</dbReference>
<feature type="domain" description="Protein kinase" evidence="4">
    <location>
        <begin position="1"/>
        <end position="328"/>
    </location>
</feature>
<dbReference type="eggNOG" id="KOG0907">
    <property type="taxonomic scope" value="Eukaryota"/>
</dbReference>
<gene>
    <name evidence="6" type="ORF">W97_01197</name>
</gene>
<name>R7YJJ2_CONA1</name>
<dbReference type="Gene3D" id="3.40.30.10">
    <property type="entry name" value="Glutaredoxin"/>
    <property type="match status" value="1"/>
</dbReference>
<dbReference type="InterPro" id="IPR000719">
    <property type="entry name" value="Prot_kinase_dom"/>
</dbReference>
<dbReference type="eggNOG" id="KOG0666">
    <property type="taxonomic scope" value="Eukaryota"/>
</dbReference>
<dbReference type="SUPFAM" id="SSF56112">
    <property type="entry name" value="Protein kinase-like (PK-like)"/>
    <property type="match status" value="1"/>
</dbReference>
<dbReference type="HOGENOM" id="CLU_583961_0_0_1"/>
<dbReference type="SUPFAM" id="SSF52833">
    <property type="entry name" value="Thioredoxin-like"/>
    <property type="match status" value="1"/>
</dbReference>
<protein>
    <submittedName>
        <fullName evidence="6">CMGC protein kinase</fullName>
    </submittedName>
</protein>
<keyword evidence="6" id="KW-0418">Kinase</keyword>
<proteinExistence type="inferred from homology"/>
<reference evidence="7" key="1">
    <citation type="submission" date="2012-06" db="EMBL/GenBank/DDBJ databases">
        <title>The genome sequence of Coniosporium apollinis CBS 100218.</title>
        <authorList>
            <consortium name="The Broad Institute Genome Sequencing Platform"/>
            <person name="Cuomo C."/>
            <person name="Gorbushina A."/>
            <person name="Noack S."/>
            <person name="Walker B."/>
            <person name="Young S.K."/>
            <person name="Zeng Q."/>
            <person name="Gargeya S."/>
            <person name="Fitzgerald M."/>
            <person name="Haas B."/>
            <person name="Abouelleil A."/>
            <person name="Alvarado L."/>
            <person name="Arachchi H.M."/>
            <person name="Berlin A.M."/>
            <person name="Chapman S.B."/>
            <person name="Goldberg J."/>
            <person name="Griggs A."/>
            <person name="Gujja S."/>
            <person name="Hansen M."/>
            <person name="Howarth C."/>
            <person name="Imamovic A."/>
            <person name="Larimer J."/>
            <person name="McCowan C."/>
            <person name="Montmayeur A."/>
            <person name="Murphy C."/>
            <person name="Neiman D."/>
            <person name="Pearson M."/>
            <person name="Priest M."/>
            <person name="Roberts A."/>
            <person name="Saif S."/>
            <person name="Shea T."/>
            <person name="Sisk P."/>
            <person name="Sykes S."/>
            <person name="Wortman J."/>
            <person name="Nusbaum C."/>
            <person name="Birren B."/>
        </authorList>
    </citation>
    <scope>NUCLEOTIDE SEQUENCE [LARGE SCALE GENOMIC DNA]</scope>
    <source>
        <strain evidence="7">CBS 100218</strain>
    </source>
</reference>
<sequence>MCRRIRLARKRIKCGRWISRKEAIEEVEHLQRLNNAHIVRVVGTYVVLNELAILLYPVAEWNLENYMDMILEEGADVGQFALGHWLPLLRPDKSQAHFSEVELDYDGPGLRKLHVLSSTAWGIWTSPPTASVKTAYLAQFFACLANTVQFLHKNIIKHMDIKPANVLAKQAPQSCCNVPEFTLYIADFGISRSYPSVQDSVTDNPTSFTRTYSAPEVTEQNRRGLSADIFSLGCVFAEMLGVLASDLQNTSELKSLSDIRFANQNGDRSYQANIANVKEWLAGLADKVDNMWLQEACSVTEAMMEKDPERRPSAEHLFIIISIGYPVLEDLYSSLLNTQSLNPPDEPKMSGQTPPSDATDRIHTLDSKVAYLKALNEDGLMIVEGIAEWCGKCKAIAPTVSKLSEKYPKARFYQFDVDKEPDIAQELGIRSMPTFTFFVDGDVQEGVTGAKPTEIEEAVRKYYPGDAE</sequence>
<dbReference type="STRING" id="1168221.R7YJJ2"/>
<dbReference type="Pfam" id="PF00069">
    <property type="entry name" value="Pkinase"/>
    <property type="match status" value="1"/>
</dbReference>
<comment type="similarity">
    <text evidence="1">Belongs to the thioredoxin family.</text>
</comment>
<dbReference type="PANTHER" id="PTHR46115">
    <property type="entry name" value="THIOREDOXIN-LIKE PROTEIN 1"/>
    <property type="match status" value="1"/>
</dbReference>
<evidence type="ECO:0000256" key="3">
    <source>
        <dbReference type="SAM" id="MobiDB-lite"/>
    </source>
</evidence>
<keyword evidence="2" id="KW-1015">Disulfide bond</keyword>
<dbReference type="InterPro" id="IPR036249">
    <property type="entry name" value="Thioredoxin-like_sf"/>
</dbReference>
<keyword evidence="6" id="KW-0808">Transferase</keyword>
<accession>R7YJJ2</accession>
<evidence type="ECO:0000259" key="4">
    <source>
        <dbReference type="PROSITE" id="PS50011"/>
    </source>
</evidence>
<evidence type="ECO:0000313" key="6">
    <source>
        <dbReference type="EMBL" id="EON61979.1"/>
    </source>
</evidence>
<feature type="domain" description="Thioredoxin" evidence="5">
    <location>
        <begin position="335"/>
        <end position="468"/>
    </location>
</feature>
<evidence type="ECO:0000313" key="7">
    <source>
        <dbReference type="Proteomes" id="UP000016924"/>
    </source>
</evidence>
<dbReference type="Pfam" id="PF00085">
    <property type="entry name" value="Thioredoxin"/>
    <property type="match status" value="1"/>
</dbReference>
<dbReference type="InterPro" id="IPR011009">
    <property type="entry name" value="Kinase-like_dom_sf"/>
</dbReference>
<dbReference type="RefSeq" id="XP_007777296.1">
    <property type="nucleotide sequence ID" value="XM_007779106.1"/>
</dbReference>
<dbReference type="GeneID" id="19898508"/>
<evidence type="ECO:0000256" key="1">
    <source>
        <dbReference type="ARBA" id="ARBA00008987"/>
    </source>
</evidence>